<organism evidence="3 4">
    <name type="scientific">Rhodanobacter panaciterrae</name>
    <dbReference type="NCBI Taxonomy" id="490572"/>
    <lineage>
        <taxon>Bacteria</taxon>
        <taxon>Pseudomonadati</taxon>
        <taxon>Pseudomonadota</taxon>
        <taxon>Gammaproteobacteria</taxon>
        <taxon>Lysobacterales</taxon>
        <taxon>Rhodanobacteraceae</taxon>
        <taxon>Rhodanobacter</taxon>
    </lineage>
</organism>
<protein>
    <submittedName>
        <fullName evidence="3">Alpha/beta hydrolase</fullName>
    </submittedName>
</protein>
<name>A0ABQ3A2R9_9GAMM</name>
<keyword evidence="4" id="KW-1185">Reference proteome</keyword>
<dbReference type="EMBL" id="BMXT01000003">
    <property type="protein sequence ID" value="GGY32741.1"/>
    <property type="molecule type" value="Genomic_DNA"/>
</dbReference>
<evidence type="ECO:0000256" key="1">
    <source>
        <dbReference type="SAM" id="SignalP"/>
    </source>
</evidence>
<dbReference type="GO" id="GO:0016787">
    <property type="term" value="F:hydrolase activity"/>
    <property type="evidence" value="ECO:0007669"/>
    <property type="project" value="UniProtKB-KW"/>
</dbReference>
<dbReference type="InterPro" id="IPR000073">
    <property type="entry name" value="AB_hydrolase_1"/>
</dbReference>
<proteinExistence type="predicted"/>
<dbReference type="Gene3D" id="3.40.50.1820">
    <property type="entry name" value="alpha/beta hydrolase"/>
    <property type="match status" value="1"/>
</dbReference>
<evidence type="ECO:0000259" key="2">
    <source>
        <dbReference type="Pfam" id="PF00561"/>
    </source>
</evidence>
<dbReference type="PANTHER" id="PTHR42977:SF1">
    <property type="entry name" value="BLR6576 PROTEIN"/>
    <property type="match status" value="1"/>
</dbReference>
<feature type="chain" id="PRO_5045315189" evidence="1">
    <location>
        <begin position="26"/>
        <end position="324"/>
    </location>
</feature>
<feature type="signal peptide" evidence="1">
    <location>
        <begin position="1"/>
        <end position="25"/>
    </location>
</feature>
<dbReference type="RefSeq" id="WP_189442056.1">
    <property type="nucleotide sequence ID" value="NZ_BMXT01000003.1"/>
</dbReference>
<gene>
    <name evidence="3" type="ORF">GCM10008098_27770</name>
</gene>
<evidence type="ECO:0000313" key="3">
    <source>
        <dbReference type="EMBL" id="GGY32741.1"/>
    </source>
</evidence>
<dbReference type="InterPro" id="IPR051340">
    <property type="entry name" value="Haloalkane_dehalogenase"/>
</dbReference>
<evidence type="ECO:0000313" key="4">
    <source>
        <dbReference type="Proteomes" id="UP000621898"/>
    </source>
</evidence>
<dbReference type="Pfam" id="PF00561">
    <property type="entry name" value="Abhydrolase_1"/>
    <property type="match status" value="1"/>
</dbReference>
<keyword evidence="3" id="KW-0378">Hydrolase</keyword>
<dbReference type="Proteomes" id="UP000621898">
    <property type="component" value="Unassembled WGS sequence"/>
</dbReference>
<comment type="caution">
    <text evidence="3">The sequence shown here is derived from an EMBL/GenBank/DDBJ whole genome shotgun (WGS) entry which is preliminary data.</text>
</comment>
<keyword evidence="1" id="KW-0732">Signal</keyword>
<reference evidence="4" key="1">
    <citation type="journal article" date="2019" name="Int. J. Syst. Evol. Microbiol.">
        <title>The Global Catalogue of Microorganisms (GCM) 10K type strain sequencing project: providing services to taxonomists for standard genome sequencing and annotation.</title>
        <authorList>
            <consortium name="The Broad Institute Genomics Platform"/>
            <consortium name="The Broad Institute Genome Sequencing Center for Infectious Disease"/>
            <person name="Wu L."/>
            <person name="Ma J."/>
        </authorList>
    </citation>
    <scope>NUCLEOTIDE SEQUENCE [LARGE SCALE GENOMIC DNA]</scope>
    <source>
        <strain evidence="4">KCTC 22232</strain>
    </source>
</reference>
<sequence>MSTMRRLLFLLFLSGLGATALPASAATLTHGWQNVNGIHLFYREGGDPKAPTILFLPGNPLSSIQYVKVMEDLVATQAVHVVSIDYPSFGYSDAPDRKTYAYTFDHVAATVHDFLKARGITQYGLFMQDYGVPVGFRLISAEPQAVTALIVQNGVIHLDGFPTAQDPQGELRQHWRHRNAALDARRASYAKSLGYPRAVGWSNDDDISPDVVLQATTAEQRPGVIEARNDLWFDYGNNVARYPAWQAQLRKLKTPVLVLWGSHDDFFTTPGAFAYLRDAPQAEIHVLDAGHFATLQIPDEIARLVSNFLAHHRVTQPPTGLSAP</sequence>
<dbReference type="SUPFAM" id="SSF53474">
    <property type="entry name" value="alpha/beta-Hydrolases"/>
    <property type="match status" value="1"/>
</dbReference>
<dbReference type="InterPro" id="IPR029058">
    <property type="entry name" value="AB_hydrolase_fold"/>
</dbReference>
<feature type="domain" description="AB hydrolase-1" evidence="2">
    <location>
        <begin position="51"/>
        <end position="293"/>
    </location>
</feature>
<accession>A0ABQ3A2R9</accession>
<dbReference type="PANTHER" id="PTHR42977">
    <property type="entry name" value="HYDROLASE-RELATED"/>
    <property type="match status" value="1"/>
</dbReference>